<evidence type="ECO:0000256" key="5">
    <source>
        <dbReference type="PROSITE-ProRule" id="PRU01016"/>
    </source>
</evidence>
<keyword evidence="4" id="KW-0680">Restriction system</keyword>
<organism evidence="8 9">
    <name type="scientific">Ruminococcus bicirculans</name>
    <name type="common">ex Wegman et al. 2014</name>
    <dbReference type="NCBI Taxonomy" id="1160721"/>
    <lineage>
        <taxon>Bacteria</taxon>
        <taxon>Bacillati</taxon>
        <taxon>Bacillota</taxon>
        <taxon>Clostridia</taxon>
        <taxon>Eubacteriales</taxon>
        <taxon>Oscillospiraceae</taxon>
        <taxon>Ruminococcus</taxon>
    </lineage>
</organism>
<evidence type="ECO:0000256" key="4">
    <source>
        <dbReference type="ARBA" id="ARBA00022747"/>
    </source>
</evidence>
<dbReference type="InterPro" id="IPR029063">
    <property type="entry name" value="SAM-dependent_MTases_sf"/>
</dbReference>
<keyword evidence="1 5" id="KW-0489">Methyltransferase</keyword>
<dbReference type="InterPro" id="IPR018117">
    <property type="entry name" value="C5_DNA_meth_AS"/>
</dbReference>
<evidence type="ECO:0000256" key="3">
    <source>
        <dbReference type="ARBA" id="ARBA00022691"/>
    </source>
</evidence>
<dbReference type="GO" id="GO:0044027">
    <property type="term" value="P:negative regulation of gene expression via chromosomal CpG island methylation"/>
    <property type="evidence" value="ECO:0007669"/>
    <property type="project" value="TreeGrafter"/>
</dbReference>
<dbReference type="GO" id="GO:0003886">
    <property type="term" value="F:DNA (cytosine-5-)-methyltransferase activity"/>
    <property type="evidence" value="ECO:0007669"/>
    <property type="project" value="UniProtKB-EC"/>
</dbReference>
<dbReference type="EC" id="2.1.1.37" evidence="7"/>
<name>A0AAW5KNA4_9FIRM</name>
<dbReference type="GO" id="GO:0003677">
    <property type="term" value="F:DNA binding"/>
    <property type="evidence" value="ECO:0007669"/>
    <property type="project" value="TreeGrafter"/>
</dbReference>
<evidence type="ECO:0000313" key="8">
    <source>
        <dbReference type="EMBL" id="MCQ5153468.1"/>
    </source>
</evidence>
<dbReference type="PRINTS" id="PR00105">
    <property type="entry name" value="C5METTRFRASE"/>
</dbReference>
<dbReference type="EMBL" id="JANGCN010000019">
    <property type="protein sequence ID" value="MCQ5153468.1"/>
    <property type="molecule type" value="Genomic_DNA"/>
</dbReference>
<proteinExistence type="inferred from homology"/>
<evidence type="ECO:0000256" key="1">
    <source>
        <dbReference type="ARBA" id="ARBA00022603"/>
    </source>
</evidence>
<accession>A0AAW5KNA4</accession>
<evidence type="ECO:0000256" key="6">
    <source>
        <dbReference type="RuleBase" id="RU000416"/>
    </source>
</evidence>
<dbReference type="RefSeq" id="WP_117856703.1">
    <property type="nucleotide sequence ID" value="NZ_DAWCPT010000040.1"/>
</dbReference>
<dbReference type="PANTHER" id="PTHR10629:SF52">
    <property type="entry name" value="DNA (CYTOSINE-5)-METHYLTRANSFERASE 1"/>
    <property type="match status" value="1"/>
</dbReference>
<dbReference type="PANTHER" id="PTHR10629">
    <property type="entry name" value="CYTOSINE-SPECIFIC METHYLTRANSFERASE"/>
    <property type="match status" value="1"/>
</dbReference>
<dbReference type="Pfam" id="PF00145">
    <property type="entry name" value="DNA_methylase"/>
    <property type="match status" value="1"/>
</dbReference>
<comment type="catalytic activity">
    <reaction evidence="7">
        <text>a 2'-deoxycytidine in DNA + S-adenosyl-L-methionine = a 5-methyl-2'-deoxycytidine in DNA + S-adenosyl-L-homocysteine + H(+)</text>
        <dbReference type="Rhea" id="RHEA:13681"/>
        <dbReference type="Rhea" id="RHEA-COMP:11369"/>
        <dbReference type="Rhea" id="RHEA-COMP:11370"/>
        <dbReference type="ChEBI" id="CHEBI:15378"/>
        <dbReference type="ChEBI" id="CHEBI:57856"/>
        <dbReference type="ChEBI" id="CHEBI:59789"/>
        <dbReference type="ChEBI" id="CHEBI:85452"/>
        <dbReference type="ChEBI" id="CHEBI:85454"/>
        <dbReference type="EC" id="2.1.1.37"/>
    </reaction>
</comment>
<keyword evidence="3 5" id="KW-0949">S-adenosyl-L-methionine</keyword>
<dbReference type="GO" id="GO:0032259">
    <property type="term" value="P:methylation"/>
    <property type="evidence" value="ECO:0007669"/>
    <property type="project" value="UniProtKB-KW"/>
</dbReference>
<dbReference type="Proteomes" id="UP001206236">
    <property type="component" value="Unassembled WGS sequence"/>
</dbReference>
<feature type="active site" evidence="5">
    <location>
        <position position="79"/>
    </location>
</feature>
<dbReference type="PROSITE" id="PS00095">
    <property type="entry name" value="C5_MTASE_2"/>
    <property type="match status" value="1"/>
</dbReference>
<comment type="caution">
    <text evidence="8">The sequence shown here is derived from an EMBL/GenBank/DDBJ whole genome shotgun (WGS) entry which is preliminary data.</text>
</comment>
<dbReference type="Gene3D" id="3.40.50.150">
    <property type="entry name" value="Vaccinia Virus protein VP39"/>
    <property type="match status" value="1"/>
</dbReference>
<evidence type="ECO:0000313" key="9">
    <source>
        <dbReference type="Proteomes" id="UP001206236"/>
    </source>
</evidence>
<protein>
    <recommendedName>
        <fullName evidence="7">Cytosine-specific methyltransferase</fullName>
        <ecNumber evidence="7">2.1.1.37</ecNumber>
    </recommendedName>
</protein>
<gene>
    <name evidence="8" type="ORF">NE632_09110</name>
</gene>
<evidence type="ECO:0000256" key="7">
    <source>
        <dbReference type="RuleBase" id="RU000417"/>
    </source>
</evidence>
<dbReference type="AlphaFoldDB" id="A0AAW5KNA4"/>
<dbReference type="SUPFAM" id="SSF53335">
    <property type="entry name" value="S-adenosyl-L-methionine-dependent methyltransferases"/>
    <property type="match status" value="1"/>
</dbReference>
<dbReference type="PROSITE" id="PS51679">
    <property type="entry name" value="SAM_MT_C5"/>
    <property type="match status" value="1"/>
</dbReference>
<dbReference type="InterPro" id="IPR001525">
    <property type="entry name" value="C5_MeTfrase"/>
</dbReference>
<dbReference type="PROSITE" id="PS00094">
    <property type="entry name" value="C5_MTASE_1"/>
    <property type="match status" value="1"/>
</dbReference>
<dbReference type="InterPro" id="IPR031303">
    <property type="entry name" value="C5_meth_CS"/>
</dbReference>
<comment type="similarity">
    <text evidence="5 6">Belongs to the class I-like SAM-binding methyltransferase superfamily. C5-methyltransferase family.</text>
</comment>
<dbReference type="Gene3D" id="3.90.120.10">
    <property type="entry name" value="DNA Methylase, subunit A, domain 2"/>
    <property type="match status" value="1"/>
</dbReference>
<sequence>MPAQIVDLFCGIGGLTHGLINSGLNVIAGFDIDPTCQYTYEHNNHIDYHIQNVRNLTGNDINELYDNDATKILVGCAPCQPFSQMRFKLGEANARDEKYNLLLEYGRLIEEVHPTIISMENVPQIQDTNIFTQFLEILDRNGYQHDYRVIYCPDYGIPQTRRRFVLVGSTLGHINIIPPTHNRNDIHVRDFIHDLPPIEAGGVDPNDQLHRSAHLSQKNLERIQHSVPGGTWRDWPEELRCECHRKASGQTYSSVYGRMTWEQIGPTITTQFYCYGTGRYGHPEQDRALSLREGALLQTFPADYDFIDPDRDFAFRDIARHIGNAVPVRLGEVIGASILAHLTEHEIDV</sequence>
<dbReference type="GO" id="GO:0009307">
    <property type="term" value="P:DNA restriction-modification system"/>
    <property type="evidence" value="ECO:0007669"/>
    <property type="project" value="UniProtKB-KW"/>
</dbReference>
<reference evidence="8" key="1">
    <citation type="submission" date="2022-06" db="EMBL/GenBank/DDBJ databases">
        <title>Isolation of gut microbiota from human fecal samples.</title>
        <authorList>
            <person name="Pamer E.G."/>
            <person name="Barat B."/>
            <person name="Waligurski E."/>
            <person name="Medina S."/>
            <person name="Paddock L."/>
            <person name="Mostad J."/>
        </authorList>
    </citation>
    <scope>NUCLEOTIDE SEQUENCE</scope>
    <source>
        <strain evidence="8">DFI.5.57</strain>
    </source>
</reference>
<dbReference type="InterPro" id="IPR050390">
    <property type="entry name" value="C5-Methyltransferase"/>
</dbReference>
<dbReference type="NCBIfam" id="TIGR00675">
    <property type="entry name" value="dcm"/>
    <property type="match status" value="1"/>
</dbReference>
<keyword evidence="2 5" id="KW-0808">Transferase</keyword>
<evidence type="ECO:0000256" key="2">
    <source>
        <dbReference type="ARBA" id="ARBA00022679"/>
    </source>
</evidence>